<name>A0ABY2L4H2_9LEPT</name>
<keyword evidence="5" id="KW-1185">Reference proteome</keyword>
<dbReference type="Pfam" id="PF12804">
    <property type="entry name" value="NTP_transf_3"/>
    <property type="match status" value="1"/>
</dbReference>
<protein>
    <submittedName>
        <fullName evidence="4">Nucleotidyltransferase family protein</fullName>
    </submittedName>
</protein>
<evidence type="ECO:0000256" key="2">
    <source>
        <dbReference type="ARBA" id="ARBA00022695"/>
    </source>
</evidence>
<dbReference type="Proteomes" id="UP000297617">
    <property type="component" value="Unassembled WGS sequence"/>
</dbReference>
<keyword evidence="2" id="KW-0548">Nucleotidyltransferase</keyword>
<feature type="domain" description="MobA-like NTP transferase" evidence="3">
    <location>
        <begin position="3"/>
        <end position="115"/>
    </location>
</feature>
<evidence type="ECO:0000313" key="4">
    <source>
        <dbReference type="EMBL" id="TGK49006.1"/>
    </source>
</evidence>
<dbReference type="SUPFAM" id="SSF53448">
    <property type="entry name" value="Nucleotide-diphospho-sugar transferases"/>
    <property type="match status" value="1"/>
</dbReference>
<reference evidence="5" key="1">
    <citation type="journal article" date="2019" name="PLoS Negl. Trop. Dis.">
        <title>Revisiting the worldwide diversity of Leptospira species in the environment.</title>
        <authorList>
            <person name="Vincent A.T."/>
            <person name="Schiettekatte O."/>
            <person name="Bourhy P."/>
            <person name="Veyrier F.J."/>
            <person name="Picardeau M."/>
        </authorList>
    </citation>
    <scope>NUCLEOTIDE SEQUENCE [LARGE SCALE GENOMIC DNA]</scope>
    <source>
        <strain evidence="5">201800295</strain>
    </source>
</reference>
<evidence type="ECO:0000256" key="1">
    <source>
        <dbReference type="ARBA" id="ARBA00022679"/>
    </source>
</evidence>
<dbReference type="InterPro" id="IPR025877">
    <property type="entry name" value="MobA-like_NTP_Trfase"/>
</dbReference>
<dbReference type="RefSeq" id="WP_135753883.1">
    <property type="nucleotide sequence ID" value="NZ_RQFD01000013.1"/>
</dbReference>
<accession>A0ABY2L4H2</accession>
<evidence type="ECO:0000259" key="3">
    <source>
        <dbReference type="Pfam" id="PF12804"/>
    </source>
</evidence>
<keyword evidence="1" id="KW-0808">Transferase</keyword>
<dbReference type="InterPro" id="IPR029044">
    <property type="entry name" value="Nucleotide-diphossugar_trans"/>
</dbReference>
<dbReference type="PANTHER" id="PTHR43584:SF8">
    <property type="entry name" value="N-ACETYLMURAMATE ALPHA-1-PHOSPHATE URIDYLYLTRANSFERASE"/>
    <property type="match status" value="1"/>
</dbReference>
<comment type="caution">
    <text evidence="4">The sequence shown here is derived from an EMBL/GenBank/DDBJ whole genome shotgun (WGS) entry which is preliminary data.</text>
</comment>
<proteinExistence type="predicted"/>
<organism evidence="4 5">
    <name type="scientific">Leptospira bouyouniensis</name>
    <dbReference type="NCBI Taxonomy" id="2484911"/>
    <lineage>
        <taxon>Bacteria</taxon>
        <taxon>Pseudomonadati</taxon>
        <taxon>Spirochaetota</taxon>
        <taxon>Spirochaetia</taxon>
        <taxon>Leptospirales</taxon>
        <taxon>Leptospiraceae</taxon>
        <taxon>Leptospira</taxon>
    </lineage>
</organism>
<sequence>MNAFVLAAGFGKRMGSLTENTPKPLLKIQSISLLDYALYLLFNWKIRKIWINTHYLGDQITNHLKNFKKIPIEISNEKTEILGTAGGIRTALPEDAYSEPILLINPDTLLFPKSDFSPKVNLANQSKIHLYLLPIPEGQNYTRISISSDQTLEFGFGNFYYIGLAVLDPNCLNNLDKNKYFDLSDIFKEYAKRGEISGEIFSGEVLDLGTKELWENFQTKDVFGKSLDHIHSFLSQSYMA</sequence>
<dbReference type="CDD" id="cd06422">
    <property type="entry name" value="NTP_transferase_like_1"/>
    <property type="match status" value="1"/>
</dbReference>
<dbReference type="InterPro" id="IPR050065">
    <property type="entry name" value="GlmU-like"/>
</dbReference>
<dbReference type="EMBL" id="RQFD01000013">
    <property type="protein sequence ID" value="TGK49006.1"/>
    <property type="molecule type" value="Genomic_DNA"/>
</dbReference>
<dbReference type="Gene3D" id="3.90.550.10">
    <property type="entry name" value="Spore Coat Polysaccharide Biosynthesis Protein SpsA, Chain A"/>
    <property type="match status" value="1"/>
</dbReference>
<dbReference type="PANTHER" id="PTHR43584">
    <property type="entry name" value="NUCLEOTIDYL TRANSFERASE"/>
    <property type="match status" value="1"/>
</dbReference>
<gene>
    <name evidence="4" type="ORF">EHQ10_08840</name>
</gene>
<evidence type="ECO:0000313" key="5">
    <source>
        <dbReference type="Proteomes" id="UP000297617"/>
    </source>
</evidence>